<dbReference type="AlphaFoldDB" id="O27803"/>
<accession>O27803</accession>
<dbReference type="InParanoid" id="O27803"/>
<evidence type="ECO:0000313" key="2">
    <source>
        <dbReference type="EMBL" id="AAB86241.1"/>
    </source>
</evidence>
<sequence>MEVKSFRGRFHHRTPTQRGTGAPAWKTFKAEVSIDRVLLFFQIFCNERYQSPARKPPIAPPIPMKSIDTIRRASTSTPPAKAPIRKPTGPARAVPKIVSKMATNMPPNAPATVAFQKPPLAPSFTMRPTTKPARNNPRIEACPIKGLRMYGKTIESINPRITAPHLTIVNTITVYVSES</sequence>
<proteinExistence type="predicted"/>
<dbReference type="EnsemblBacteria" id="AAB86241">
    <property type="protein sequence ID" value="AAB86241"/>
    <property type="gene ID" value="MTH_1775"/>
</dbReference>
<name>O27803_METTH</name>
<feature type="region of interest" description="Disordered" evidence="1">
    <location>
        <begin position="114"/>
        <end position="138"/>
    </location>
</feature>
<organism evidence="2 3">
    <name type="scientific">Methanothermobacter thermautotrophicus (strain ATCC 29096 / DSM 1053 / JCM 10044 / NBRC 100330 / Delta H)</name>
    <name type="common">Methanobacterium thermoautotrophicum</name>
    <dbReference type="NCBI Taxonomy" id="187420"/>
    <lineage>
        <taxon>Archaea</taxon>
        <taxon>Methanobacteriati</taxon>
        <taxon>Methanobacteriota</taxon>
        <taxon>Methanomada group</taxon>
        <taxon>Methanobacteria</taxon>
        <taxon>Methanobacteriales</taxon>
        <taxon>Methanobacteriaceae</taxon>
        <taxon>Methanothermobacter</taxon>
    </lineage>
</organism>
<dbReference type="Proteomes" id="UP000005223">
    <property type="component" value="Chromosome"/>
</dbReference>
<dbReference type="PIR" id="A69104">
    <property type="entry name" value="A69104"/>
</dbReference>
<dbReference type="PaxDb" id="187420-MTH_1775"/>
<evidence type="ECO:0000313" key="3">
    <source>
        <dbReference type="Proteomes" id="UP000005223"/>
    </source>
</evidence>
<dbReference type="STRING" id="187420.MTH_1775"/>
<dbReference type="KEGG" id="mth:MTH_1775"/>
<evidence type="ECO:0000256" key="1">
    <source>
        <dbReference type="SAM" id="MobiDB-lite"/>
    </source>
</evidence>
<gene>
    <name evidence="2" type="ordered locus">MTH_1775</name>
</gene>
<reference evidence="2 3" key="1">
    <citation type="journal article" date="1997" name="J. Bacteriol.">
        <title>Complete genome sequence of Methanobacterium thermoautotrophicum deltaH: functional analysis and comparative genomics.</title>
        <authorList>
            <person name="Smith D.R."/>
            <person name="Doucette-Stamm L.A."/>
            <person name="Deloughery C."/>
            <person name="Lee H.-M."/>
            <person name="Dubois J."/>
            <person name="Aldredge T."/>
            <person name="Bashirzadeh R."/>
            <person name="Blakely D."/>
            <person name="Cook R."/>
            <person name="Gilbert K."/>
            <person name="Harrison D."/>
            <person name="Hoang L."/>
            <person name="Keagle P."/>
            <person name="Lumm W."/>
            <person name="Pothier B."/>
            <person name="Qiu D."/>
            <person name="Spadafora R."/>
            <person name="Vicare R."/>
            <person name="Wang Y."/>
            <person name="Wierzbowski J."/>
            <person name="Gibson R."/>
            <person name="Jiwani N."/>
            <person name="Caruso A."/>
            <person name="Bush D."/>
            <person name="Safer H."/>
            <person name="Patwell D."/>
            <person name="Prabhakar S."/>
            <person name="McDougall S."/>
            <person name="Shimer G."/>
            <person name="Goyal A."/>
            <person name="Pietrovski S."/>
            <person name="Church G.M."/>
            <person name="Daniels C.J."/>
            <person name="Mao J.-i."/>
            <person name="Rice P."/>
            <person name="Nolling J."/>
            <person name="Reeve J.N."/>
        </authorList>
    </citation>
    <scope>NUCLEOTIDE SEQUENCE [LARGE SCALE GENOMIC DNA]</scope>
    <source>
        <strain evidence="3">ATCC 29096 / DSM 1053 / JCM 10044 / NBRC 100330 / Delta H</strain>
    </source>
</reference>
<keyword evidence="3" id="KW-1185">Reference proteome</keyword>
<protein>
    <submittedName>
        <fullName evidence="2">Uncharacterized protein</fullName>
    </submittedName>
</protein>
<feature type="region of interest" description="Disordered" evidence="1">
    <location>
        <begin position="1"/>
        <end position="22"/>
    </location>
</feature>
<feature type="compositionally biased region" description="Basic residues" evidence="1">
    <location>
        <begin position="1"/>
        <end position="15"/>
    </location>
</feature>
<dbReference type="HOGENOM" id="CLU_1500312_0_0_2"/>
<dbReference type="EMBL" id="AE000666">
    <property type="protein sequence ID" value="AAB86241.1"/>
    <property type="molecule type" value="Genomic_DNA"/>
</dbReference>